<reference evidence="3" key="1">
    <citation type="submission" date="2017-11" db="EMBL/GenBank/DDBJ databases">
        <authorList>
            <person name="Kuznetsova I."/>
            <person name="Sazanova A."/>
            <person name="Chirak E."/>
            <person name="Safronova V."/>
            <person name="Willems A."/>
        </authorList>
    </citation>
    <scope>NUCLEOTIDE SEQUENCE [LARGE SCALE GENOMIC DNA]</scope>
    <source>
        <strain evidence="3">CCBAU 03422</strain>
    </source>
</reference>
<feature type="transmembrane region" description="Helical" evidence="1">
    <location>
        <begin position="12"/>
        <end position="35"/>
    </location>
</feature>
<accession>A0A2P7BLZ2</accession>
<comment type="caution">
    <text evidence="2">The sequence shown here is derived from an EMBL/GenBank/DDBJ whole genome shotgun (WGS) entry which is preliminary data.</text>
</comment>
<keyword evidence="1" id="KW-0812">Transmembrane</keyword>
<organism evidence="2 3">
    <name type="scientific">Phyllobacterium sophorae</name>
    <dbReference type="NCBI Taxonomy" id="1520277"/>
    <lineage>
        <taxon>Bacteria</taxon>
        <taxon>Pseudomonadati</taxon>
        <taxon>Pseudomonadota</taxon>
        <taxon>Alphaproteobacteria</taxon>
        <taxon>Hyphomicrobiales</taxon>
        <taxon>Phyllobacteriaceae</taxon>
        <taxon>Phyllobacterium</taxon>
    </lineage>
</organism>
<dbReference type="EMBL" id="PGGM01000001">
    <property type="protein sequence ID" value="PSH67482.1"/>
    <property type="molecule type" value="Genomic_DNA"/>
</dbReference>
<keyword evidence="1" id="KW-1133">Transmembrane helix</keyword>
<dbReference type="OrthoDB" id="5998046at2"/>
<dbReference type="AlphaFoldDB" id="A0A2P7BLZ2"/>
<sequence length="196" mass="21372">MWSHVLNLRSQAIAWLTAGIGSFAALAVAFALGAFEAMPQQQDPQFTPNETVDAGQWRIKPLAARVTSEKAFGVTPKEGQKAIVFEAEMTNLTARSSKDYYGVFHFPSAIDAQAEKPMIYLARDMALLPDLHPGMTEKMAYVWLVPANAAPTGAVEFLVTAKVYKPRDNLTGSPGWYNEHTAGTVRFPVSAQAAQQ</sequence>
<proteinExistence type="predicted"/>
<gene>
    <name evidence="2" type="ORF">CU103_03830</name>
</gene>
<protein>
    <recommendedName>
        <fullName evidence="4">DUF4352 domain-containing protein</fullName>
    </recommendedName>
</protein>
<dbReference type="RefSeq" id="WP_106662545.1">
    <property type="nucleotide sequence ID" value="NZ_PGGM01000001.1"/>
</dbReference>
<evidence type="ECO:0000313" key="3">
    <source>
        <dbReference type="Proteomes" id="UP000241764"/>
    </source>
</evidence>
<name>A0A2P7BLZ2_9HYPH</name>
<evidence type="ECO:0008006" key="4">
    <source>
        <dbReference type="Google" id="ProtNLM"/>
    </source>
</evidence>
<dbReference type="Proteomes" id="UP000241764">
    <property type="component" value="Unassembled WGS sequence"/>
</dbReference>
<evidence type="ECO:0000313" key="2">
    <source>
        <dbReference type="EMBL" id="PSH67482.1"/>
    </source>
</evidence>
<keyword evidence="3" id="KW-1185">Reference proteome</keyword>
<keyword evidence="1" id="KW-0472">Membrane</keyword>
<evidence type="ECO:0000256" key="1">
    <source>
        <dbReference type="SAM" id="Phobius"/>
    </source>
</evidence>